<evidence type="ECO:0000256" key="2">
    <source>
        <dbReference type="ARBA" id="ARBA00022833"/>
    </source>
</evidence>
<dbReference type="KEGG" id="acou:A5CBH24_16090"/>
<dbReference type="InterPro" id="IPR011032">
    <property type="entry name" value="GroES-like_sf"/>
</dbReference>
<accession>A0A4Y1XLP4</accession>
<dbReference type="Gene3D" id="3.90.180.10">
    <property type="entry name" value="Medium-chain alcohol dehydrogenases, catalytic domain"/>
    <property type="match status" value="1"/>
</dbReference>
<dbReference type="GO" id="GO:0046872">
    <property type="term" value="F:metal ion binding"/>
    <property type="evidence" value="ECO:0007669"/>
    <property type="project" value="UniProtKB-KW"/>
</dbReference>
<sequence>MKNTMKALNLHAVGDLRYEDVPMPVRQAGEVLLKVHACGICGSDLPRVFTKGTYHFPTIPGHEFAGEIVEADDPSLVGRRAAVFPLLPCRKCEACQVGEYAQCSDYDYYGSRRDGAFAEYIAVKEWNLVFFDDSLSYEEAAMCEPAAVALHAIGQASVGIGDTVAVFGAGPIGIMLGLWARTAGAFRVILCDIDPTKVEFARKQGFDAVNSRETDPVEYIRTQTGGRGADACIEGAGVAQTWEQALKAVKSFGTVVSMGNPAGDMTLTQKGYWEILRKQLTLKGTWNSSYNDVRNEWRTALAAIASHRIDVRPLISHRFPLSEADKAFGVMRERKEFFNKVMFINR</sequence>
<dbReference type="Pfam" id="PF00107">
    <property type="entry name" value="ADH_zinc_N"/>
    <property type="match status" value="1"/>
</dbReference>
<organism evidence="4 5">
    <name type="scientific">Alistipes communis</name>
    <dbReference type="NCBI Taxonomy" id="2585118"/>
    <lineage>
        <taxon>Bacteria</taxon>
        <taxon>Pseudomonadati</taxon>
        <taxon>Bacteroidota</taxon>
        <taxon>Bacteroidia</taxon>
        <taxon>Bacteroidales</taxon>
        <taxon>Rikenellaceae</taxon>
        <taxon>Alistipes</taxon>
    </lineage>
</organism>
<dbReference type="GO" id="GO:0016491">
    <property type="term" value="F:oxidoreductase activity"/>
    <property type="evidence" value="ECO:0007669"/>
    <property type="project" value="UniProtKB-KW"/>
</dbReference>
<proteinExistence type="predicted"/>
<dbReference type="SUPFAM" id="SSF50129">
    <property type="entry name" value="GroES-like"/>
    <property type="match status" value="1"/>
</dbReference>
<name>A0A3D2BBB1_9BACT</name>
<accession>A0A3D2BBB1</accession>
<accession>A0A4Y1WVN2</accession>
<dbReference type="RefSeq" id="WP_141412792.1">
    <property type="nucleotide sequence ID" value="NZ_AP019735.1"/>
</dbReference>
<dbReference type="AlphaFoldDB" id="A0A3D2BBB1"/>
<keyword evidence="2" id="KW-0862">Zinc</keyword>
<dbReference type="EMBL" id="AP019735">
    <property type="protein sequence ID" value="BBL04296.1"/>
    <property type="molecule type" value="Genomic_DNA"/>
</dbReference>
<protein>
    <submittedName>
        <fullName evidence="4">Galactitol-1-phosphate 5-dehydrogenase</fullName>
    </submittedName>
</protein>
<keyword evidence="3" id="KW-0560">Oxidoreductase</keyword>
<dbReference type="Proteomes" id="UP000318946">
    <property type="component" value="Chromosome"/>
</dbReference>
<reference evidence="5" key="1">
    <citation type="submission" date="2019-06" db="EMBL/GenBank/DDBJ databases">
        <title>Alistipes onderdonkii subsp. vulgaris subsp. nov., Alistipes dispar sp. nov. and Alistipes communis sp. nov., isolated from human faeces, and creation of Alistipes onderdonkii subsp. onderdonkii subsp. nov.</title>
        <authorList>
            <person name="Sakamoto M."/>
            <person name="Ikeyama N."/>
            <person name="Ogata Y."/>
            <person name="Suda W."/>
            <person name="Iino T."/>
            <person name="Hattori M."/>
            <person name="Ohkuma M."/>
        </authorList>
    </citation>
    <scope>NUCLEOTIDE SEQUENCE [LARGE SCALE GENOMIC DNA]</scope>
    <source>
        <strain evidence="5">5CBH24</strain>
    </source>
</reference>
<dbReference type="Pfam" id="PF08240">
    <property type="entry name" value="ADH_N"/>
    <property type="match status" value="1"/>
</dbReference>
<dbReference type="OrthoDB" id="9787435at2"/>
<dbReference type="CDD" id="cd08236">
    <property type="entry name" value="sugar_DH"/>
    <property type="match status" value="1"/>
</dbReference>
<evidence type="ECO:0000313" key="5">
    <source>
        <dbReference type="Proteomes" id="UP000318946"/>
    </source>
</evidence>
<evidence type="ECO:0000256" key="1">
    <source>
        <dbReference type="ARBA" id="ARBA00022723"/>
    </source>
</evidence>
<dbReference type="InterPro" id="IPR013149">
    <property type="entry name" value="ADH-like_C"/>
</dbReference>
<dbReference type="GeneID" id="78342326"/>
<dbReference type="PANTHER" id="PTHR43401">
    <property type="entry name" value="L-THREONINE 3-DEHYDROGENASE"/>
    <property type="match status" value="1"/>
</dbReference>
<dbReference type="InterPro" id="IPR013154">
    <property type="entry name" value="ADH-like_N"/>
</dbReference>
<gene>
    <name evidence="4" type="ORF">A5CBH24_16090</name>
</gene>
<dbReference type="SUPFAM" id="SSF51735">
    <property type="entry name" value="NAD(P)-binding Rossmann-fold domains"/>
    <property type="match status" value="1"/>
</dbReference>
<dbReference type="Gene3D" id="3.40.50.720">
    <property type="entry name" value="NAD(P)-binding Rossmann-like Domain"/>
    <property type="match status" value="1"/>
</dbReference>
<evidence type="ECO:0000256" key="3">
    <source>
        <dbReference type="ARBA" id="ARBA00023002"/>
    </source>
</evidence>
<dbReference type="PANTHER" id="PTHR43401:SF2">
    <property type="entry name" value="L-THREONINE 3-DEHYDROGENASE"/>
    <property type="match status" value="1"/>
</dbReference>
<dbReference type="STRING" id="1118061.GCA_000311925_01035"/>
<keyword evidence="5" id="KW-1185">Reference proteome</keyword>
<dbReference type="InterPro" id="IPR036291">
    <property type="entry name" value="NAD(P)-bd_dom_sf"/>
</dbReference>
<evidence type="ECO:0000313" key="4">
    <source>
        <dbReference type="EMBL" id="BBL04296.1"/>
    </source>
</evidence>
<dbReference type="InterPro" id="IPR050129">
    <property type="entry name" value="Zn_alcohol_dh"/>
</dbReference>
<dbReference type="SMART" id="SM00829">
    <property type="entry name" value="PKS_ER"/>
    <property type="match status" value="1"/>
</dbReference>
<dbReference type="InterPro" id="IPR020843">
    <property type="entry name" value="ER"/>
</dbReference>
<keyword evidence="1" id="KW-0479">Metal-binding</keyword>